<protein>
    <recommendedName>
        <fullName evidence="3">HMA domain-containing protein</fullName>
    </recommendedName>
</protein>
<dbReference type="OMA" id="AYVCCHY"/>
<proteinExistence type="predicted"/>
<accession>A0A5P1EW33</accession>
<dbReference type="Gene3D" id="3.30.70.100">
    <property type="match status" value="1"/>
</dbReference>
<dbReference type="PANTHER" id="PTHR46371">
    <property type="entry name" value="OS04G0464100 PROTEIN"/>
    <property type="match status" value="1"/>
</dbReference>
<dbReference type="AlphaFoldDB" id="A0A5P1EW33"/>
<sequence>MTNAGVISAQVDGDKIVVIGEDIDSVVLTVMLRKRMGFAELISVESADKKKEEEKKKKEEGDKKTVQTMVWPYQYPMVPSQSLIYESRDPYSDSCSIM</sequence>
<gene>
    <name evidence="1" type="ORF">A4U43_C05F10400</name>
</gene>
<dbReference type="EMBL" id="CM007385">
    <property type="protein sequence ID" value="ONK68340.1"/>
    <property type="molecule type" value="Genomic_DNA"/>
</dbReference>
<dbReference type="InterPro" id="IPR044296">
    <property type="entry name" value="HIPP46"/>
</dbReference>
<dbReference type="Gramene" id="ONK68340">
    <property type="protein sequence ID" value="ONK68340"/>
    <property type="gene ID" value="A4U43_C05F10400"/>
</dbReference>
<dbReference type="Proteomes" id="UP000243459">
    <property type="component" value="Chromosome 5"/>
</dbReference>
<organism evidence="1 2">
    <name type="scientific">Asparagus officinalis</name>
    <name type="common">Garden asparagus</name>
    <dbReference type="NCBI Taxonomy" id="4686"/>
    <lineage>
        <taxon>Eukaryota</taxon>
        <taxon>Viridiplantae</taxon>
        <taxon>Streptophyta</taxon>
        <taxon>Embryophyta</taxon>
        <taxon>Tracheophyta</taxon>
        <taxon>Spermatophyta</taxon>
        <taxon>Magnoliopsida</taxon>
        <taxon>Liliopsida</taxon>
        <taxon>Asparagales</taxon>
        <taxon>Asparagaceae</taxon>
        <taxon>Asparagoideae</taxon>
        <taxon>Asparagus</taxon>
    </lineage>
</organism>
<evidence type="ECO:0000313" key="2">
    <source>
        <dbReference type="Proteomes" id="UP000243459"/>
    </source>
</evidence>
<reference evidence="2" key="1">
    <citation type="journal article" date="2017" name="Nat. Commun.">
        <title>The asparagus genome sheds light on the origin and evolution of a young Y chromosome.</title>
        <authorList>
            <person name="Harkess A."/>
            <person name="Zhou J."/>
            <person name="Xu C."/>
            <person name="Bowers J.E."/>
            <person name="Van der Hulst R."/>
            <person name="Ayyampalayam S."/>
            <person name="Mercati F."/>
            <person name="Riccardi P."/>
            <person name="McKain M.R."/>
            <person name="Kakrana A."/>
            <person name="Tang H."/>
            <person name="Ray J."/>
            <person name="Groenendijk J."/>
            <person name="Arikit S."/>
            <person name="Mathioni S.M."/>
            <person name="Nakano M."/>
            <person name="Shan H."/>
            <person name="Telgmann-Rauber A."/>
            <person name="Kanno A."/>
            <person name="Yue Z."/>
            <person name="Chen H."/>
            <person name="Li W."/>
            <person name="Chen Y."/>
            <person name="Xu X."/>
            <person name="Zhang Y."/>
            <person name="Luo S."/>
            <person name="Chen H."/>
            <person name="Gao J."/>
            <person name="Mao Z."/>
            <person name="Pires J.C."/>
            <person name="Luo M."/>
            <person name="Kudrna D."/>
            <person name="Wing R.A."/>
            <person name="Meyers B.C."/>
            <person name="Yi K."/>
            <person name="Kong H."/>
            <person name="Lavrijsen P."/>
            <person name="Sunseri F."/>
            <person name="Falavigna A."/>
            <person name="Ye Y."/>
            <person name="Leebens-Mack J.H."/>
            <person name="Chen G."/>
        </authorList>
    </citation>
    <scope>NUCLEOTIDE SEQUENCE [LARGE SCALE GENOMIC DNA]</scope>
    <source>
        <strain evidence="2">cv. DH0086</strain>
    </source>
</reference>
<keyword evidence="2" id="KW-1185">Reference proteome</keyword>
<evidence type="ECO:0000313" key="1">
    <source>
        <dbReference type="EMBL" id="ONK68340.1"/>
    </source>
</evidence>
<evidence type="ECO:0008006" key="3">
    <source>
        <dbReference type="Google" id="ProtNLM"/>
    </source>
</evidence>
<name>A0A5P1EW33_ASPOF</name>